<feature type="binding site" evidence="9">
    <location>
        <position position="231"/>
    </location>
    <ligand>
        <name>Mn(2+)</name>
        <dbReference type="ChEBI" id="CHEBI:29035"/>
    </ligand>
</feature>
<evidence type="ECO:0000256" key="2">
    <source>
        <dbReference type="ARBA" id="ARBA00022723"/>
    </source>
</evidence>
<dbReference type="Gene3D" id="1.20.120.920">
    <property type="entry name" value="CRISPR-associated endonuclease Cas1, C-terminal domain"/>
    <property type="match status" value="1"/>
</dbReference>
<protein>
    <recommendedName>
        <fullName evidence="9">CRISPR-associated endonuclease Cas1</fullName>
        <ecNumber evidence="9">3.1.-.-</ecNumber>
    </recommendedName>
</protein>
<dbReference type="PANTHER" id="PTHR43219:SF2">
    <property type="entry name" value="CRISPR-ASSOCIATED ENDONUCLEASE CAS1"/>
    <property type="match status" value="1"/>
</dbReference>
<keyword evidence="1 9" id="KW-0540">Nuclease</keyword>
<dbReference type="Proteomes" id="UP000591058">
    <property type="component" value="Unassembled WGS sequence"/>
</dbReference>
<keyword evidence="5 9" id="KW-0460">Magnesium</keyword>
<evidence type="ECO:0000256" key="7">
    <source>
        <dbReference type="ARBA" id="ARBA00023125"/>
    </source>
</evidence>
<evidence type="ECO:0000313" key="11">
    <source>
        <dbReference type="Proteomes" id="UP000591058"/>
    </source>
</evidence>
<evidence type="ECO:0000256" key="1">
    <source>
        <dbReference type="ARBA" id="ARBA00022722"/>
    </source>
</evidence>
<evidence type="ECO:0000256" key="6">
    <source>
        <dbReference type="ARBA" id="ARBA00023118"/>
    </source>
</evidence>
<dbReference type="HAMAP" id="MF_01470">
    <property type="entry name" value="Cas1"/>
    <property type="match status" value="1"/>
</dbReference>
<organism evidence="10 11">
    <name type="scientific">Methanobacterium subterraneum</name>
    <dbReference type="NCBI Taxonomy" id="59277"/>
    <lineage>
        <taxon>Archaea</taxon>
        <taxon>Methanobacteriati</taxon>
        <taxon>Methanobacteriota</taxon>
        <taxon>Methanomada group</taxon>
        <taxon>Methanobacteria</taxon>
        <taxon>Methanobacteriales</taxon>
        <taxon>Methanobacteriaceae</taxon>
        <taxon>Methanobacterium</taxon>
    </lineage>
</organism>
<dbReference type="GO" id="GO:0016787">
    <property type="term" value="F:hydrolase activity"/>
    <property type="evidence" value="ECO:0007669"/>
    <property type="project" value="UniProtKB-KW"/>
</dbReference>
<comment type="function">
    <text evidence="9">CRISPR (clustered regularly interspaced short palindromic repeat), is an adaptive immune system that provides protection against mobile genetic elements (viruses, transposable elements and conjugative plasmids). CRISPR clusters contain spacers, sequences complementary to antecedent mobile elements, and target invading nucleic acids. CRISPR clusters are transcribed and processed into CRISPR RNA (crRNA). Acts as a dsDNA endonuclease. Involved in the integration of spacer DNA into the CRISPR cassette.</text>
</comment>
<accession>A0A7K4DJY1</accession>
<evidence type="ECO:0000256" key="3">
    <source>
        <dbReference type="ARBA" id="ARBA00022759"/>
    </source>
</evidence>
<dbReference type="PANTHER" id="PTHR43219">
    <property type="entry name" value="CRISPR-ASSOCIATED ENDONUCLEASE CAS1"/>
    <property type="match status" value="1"/>
</dbReference>
<reference evidence="10 11" key="1">
    <citation type="submission" date="2020-04" db="EMBL/GenBank/DDBJ databases">
        <title>Draft genome of Methanobacterium subterraneum isolated from animal feces.</title>
        <authorList>
            <person name="Ouboter H.T."/>
            <person name="Berger S."/>
            <person name="Gungor E."/>
            <person name="Jetten M.S.M."/>
            <person name="Welte C.U."/>
        </authorList>
    </citation>
    <scope>NUCLEOTIDE SEQUENCE [LARGE SCALE GENOMIC DNA]</scope>
    <source>
        <strain evidence="10">HO_2020</strain>
    </source>
</reference>
<evidence type="ECO:0000256" key="4">
    <source>
        <dbReference type="ARBA" id="ARBA00022801"/>
    </source>
</evidence>
<keyword evidence="4 9" id="KW-0378">Hydrolase</keyword>
<evidence type="ECO:0000313" key="10">
    <source>
        <dbReference type="EMBL" id="NMO08579.1"/>
    </source>
</evidence>
<dbReference type="EC" id="3.1.-.-" evidence="9"/>
<dbReference type="AlphaFoldDB" id="A0A7K4DJY1"/>
<dbReference type="RefSeq" id="WP_169032601.1">
    <property type="nucleotide sequence ID" value="NZ_JABBYL010000007.1"/>
</dbReference>
<dbReference type="InterPro" id="IPR002729">
    <property type="entry name" value="CRISPR-assoc_Cas1"/>
</dbReference>
<dbReference type="Pfam" id="PF01867">
    <property type="entry name" value="Cas_Cas1"/>
    <property type="match status" value="1"/>
</dbReference>
<keyword evidence="6 9" id="KW-0051">Antiviral defense</keyword>
<dbReference type="Gene3D" id="3.100.10.20">
    <property type="entry name" value="CRISPR-associated endonuclease Cas1, N-terminal domain"/>
    <property type="match status" value="1"/>
</dbReference>
<keyword evidence="3 9" id="KW-0255">Endonuclease</keyword>
<gene>
    <name evidence="10" type="primary">cas1b</name>
    <name evidence="9" type="synonym">cas1</name>
    <name evidence="10" type="ORF">HG719_01850</name>
</gene>
<dbReference type="NCBIfam" id="TIGR03641">
    <property type="entry name" value="cas1_HMARI"/>
    <property type="match status" value="1"/>
</dbReference>
<feature type="binding site" evidence="9">
    <location>
        <position position="216"/>
    </location>
    <ligand>
        <name>Mn(2+)</name>
        <dbReference type="ChEBI" id="CHEBI:29035"/>
    </ligand>
</feature>
<evidence type="ECO:0000256" key="9">
    <source>
        <dbReference type="HAMAP-Rule" id="MF_01470"/>
    </source>
</evidence>
<dbReference type="InterPro" id="IPR042211">
    <property type="entry name" value="CRISPR-assoc_Cas1_N"/>
</dbReference>
<evidence type="ECO:0000256" key="8">
    <source>
        <dbReference type="ARBA" id="ARBA00023211"/>
    </source>
</evidence>
<keyword evidence="7 9" id="KW-0238">DNA-binding</keyword>
<dbReference type="GO" id="GO:0046872">
    <property type="term" value="F:metal ion binding"/>
    <property type="evidence" value="ECO:0007669"/>
    <property type="project" value="UniProtKB-UniRule"/>
</dbReference>
<dbReference type="EMBL" id="JABBYL010000007">
    <property type="protein sequence ID" value="NMO08579.1"/>
    <property type="molecule type" value="Genomic_DNA"/>
</dbReference>
<feature type="binding site" evidence="9">
    <location>
        <position position="152"/>
    </location>
    <ligand>
        <name>Mn(2+)</name>
        <dbReference type="ChEBI" id="CHEBI:29035"/>
    </ligand>
</feature>
<keyword evidence="8 9" id="KW-0464">Manganese</keyword>
<dbReference type="InterPro" id="IPR042206">
    <property type="entry name" value="CRISPR-assoc_Cas1_C"/>
</dbReference>
<comment type="similarity">
    <text evidence="9">Belongs to the CRISPR-associated endonuclease Cas1 family.</text>
</comment>
<dbReference type="CDD" id="cd09722">
    <property type="entry name" value="Cas1_I-B"/>
    <property type="match status" value="1"/>
</dbReference>
<dbReference type="GO" id="GO:0043571">
    <property type="term" value="P:maintenance of CRISPR repeat elements"/>
    <property type="evidence" value="ECO:0007669"/>
    <property type="project" value="UniProtKB-UniRule"/>
</dbReference>
<sequence>MKDPLYITSHGILQRKGNTLYFVNEEGKKALPINRINEINCYGKVSLKSGASSLLLKEGIPVNFFNMYGYYEGSLYPRVQLNSGLVVVQQSEHYSDPEKRAAIASEMVEGIQNNILKTLKYYLKKGKEVEPYIQDIEKEVINGDVAQIMSNEGRIWHSYYQSFNKILKNFEMDKREIRPPTTEINALISFGNSLLYVSALSEIYHTYLHPSVSYLHEPAERRFSLALDIADIFKPVIVERVIFKLVNNNMLTEKDFNHDVGVLLNEKGKRIFLKEYQAKLETTIKHPEIKRKVSYKYLMRLECYKLIKHVLGDKEYRSFRMWW</sequence>
<dbReference type="NCBIfam" id="TIGR00287">
    <property type="entry name" value="cas1"/>
    <property type="match status" value="1"/>
</dbReference>
<proteinExistence type="inferred from homology"/>
<dbReference type="InterPro" id="IPR019858">
    <property type="entry name" value="CRISPR-assoc_Cas1_HMARI/TNEAP"/>
</dbReference>
<comment type="cofactor">
    <cofactor evidence="9">
        <name>Mg(2+)</name>
        <dbReference type="ChEBI" id="CHEBI:18420"/>
    </cofactor>
    <cofactor evidence="9">
        <name>Mn(2+)</name>
        <dbReference type="ChEBI" id="CHEBI:29035"/>
    </cofactor>
</comment>
<name>A0A7K4DJY1_9EURY</name>
<dbReference type="GO" id="GO:0003677">
    <property type="term" value="F:DNA binding"/>
    <property type="evidence" value="ECO:0007669"/>
    <property type="project" value="UniProtKB-KW"/>
</dbReference>
<comment type="caution">
    <text evidence="10">The sequence shown here is derived from an EMBL/GenBank/DDBJ whole genome shotgun (WGS) entry which is preliminary data.</text>
</comment>
<evidence type="ECO:0000256" key="5">
    <source>
        <dbReference type="ARBA" id="ARBA00022842"/>
    </source>
</evidence>
<keyword evidence="2 9" id="KW-0479">Metal-binding</keyword>
<comment type="subunit">
    <text evidence="9">Homodimer, forms a heterotetramer with a Cas2 homodimer.</text>
</comment>
<dbReference type="GO" id="GO:0051607">
    <property type="term" value="P:defense response to virus"/>
    <property type="evidence" value="ECO:0007669"/>
    <property type="project" value="UniProtKB-UniRule"/>
</dbReference>
<dbReference type="GO" id="GO:0004520">
    <property type="term" value="F:DNA endonuclease activity"/>
    <property type="evidence" value="ECO:0007669"/>
    <property type="project" value="InterPro"/>
</dbReference>